<keyword evidence="14" id="KW-1185">Reference proteome</keyword>
<dbReference type="InterPro" id="IPR022346">
    <property type="entry name" value="T2SS_GspH"/>
</dbReference>
<evidence type="ECO:0000256" key="11">
    <source>
        <dbReference type="SAM" id="Phobius"/>
    </source>
</evidence>
<evidence type="ECO:0000256" key="9">
    <source>
        <dbReference type="ARBA" id="ARBA00025772"/>
    </source>
</evidence>
<dbReference type="InterPro" id="IPR012902">
    <property type="entry name" value="N_methyl_site"/>
</dbReference>
<evidence type="ECO:0000256" key="1">
    <source>
        <dbReference type="ARBA" id="ARBA00004377"/>
    </source>
</evidence>
<gene>
    <name evidence="13" type="ORF">ACIPEN_13550</name>
</gene>
<dbReference type="PROSITE" id="PS00409">
    <property type="entry name" value="PROKAR_NTER_METHYL"/>
    <property type="match status" value="1"/>
</dbReference>
<name>A0ABW8F0R9_9BURK</name>
<dbReference type="Pfam" id="PF12019">
    <property type="entry name" value="GspH"/>
    <property type="match status" value="1"/>
</dbReference>
<dbReference type="NCBIfam" id="TIGR02532">
    <property type="entry name" value="IV_pilin_GFxxxE"/>
    <property type="match status" value="1"/>
</dbReference>
<organism evidence="13 14">
    <name type="scientific">Herbaspirillum chlorophenolicum</name>
    <dbReference type="NCBI Taxonomy" id="211589"/>
    <lineage>
        <taxon>Bacteria</taxon>
        <taxon>Pseudomonadati</taxon>
        <taxon>Pseudomonadota</taxon>
        <taxon>Betaproteobacteria</taxon>
        <taxon>Burkholderiales</taxon>
        <taxon>Oxalobacteraceae</taxon>
        <taxon>Herbaspirillum</taxon>
    </lineage>
</organism>
<evidence type="ECO:0000256" key="3">
    <source>
        <dbReference type="ARBA" id="ARBA00022475"/>
    </source>
</evidence>
<accession>A0ABW8F0R9</accession>
<reference evidence="13 14" key="1">
    <citation type="submission" date="2024-10" db="EMBL/GenBank/DDBJ databases">
        <title>The Natural Products Discovery Center: Release of the First 8490 Sequenced Strains for Exploring Actinobacteria Biosynthetic Diversity.</title>
        <authorList>
            <person name="Kalkreuter E."/>
            <person name="Kautsar S.A."/>
            <person name="Yang D."/>
            <person name="Bader C.D."/>
            <person name="Teijaro C.N."/>
            <person name="Fluegel L."/>
            <person name="Davis C.M."/>
            <person name="Simpson J.R."/>
            <person name="Lauterbach L."/>
            <person name="Steele A.D."/>
            <person name="Gui C."/>
            <person name="Meng S."/>
            <person name="Li G."/>
            <person name="Viehrig K."/>
            <person name="Ye F."/>
            <person name="Su P."/>
            <person name="Kiefer A.F."/>
            <person name="Nichols A."/>
            <person name="Cepeda A.J."/>
            <person name="Yan W."/>
            <person name="Fan B."/>
            <person name="Jiang Y."/>
            <person name="Adhikari A."/>
            <person name="Zheng C.-J."/>
            <person name="Schuster L."/>
            <person name="Cowan T.M."/>
            <person name="Smanski M.J."/>
            <person name="Chevrette M.G."/>
            <person name="De Carvalho L.P.S."/>
            <person name="Shen B."/>
        </authorList>
    </citation>
    <scope>NUCLEOTIDE SEQUENCE [LARGE SCALE GENOMIC DNA]</scope>
    <source>
        <strain evidence="13 14">NPDC087045</strain>
    </source>
</reference>
<dbReference type="EMBL" id="JBIUZV010000007">
    <property type="protein sequence ID" value="MFJ3046850.1"/>
    <property type="molecule type" value="Genomic_DNA"/>
</dbReference>
<proteinExistence type="inferred from homology"/>
<evidence type="ECO:0000256" key="4">
    <source>
        <dbReference type="ARBA" id="ARBA00022481"/>
    </source>
</evidence>
<keyword evidence="6 11" id="KW-0812">Transmembrane</keyword>
<evidence type="ECO:0000256" key="8">
    <source>
        <dbReference type="ARBA" id="ARBA00023136"/>
    </source>
</evidence>
<sequence>MTAGEAMRPNGSTRGFIGGFTLIELMVVLLIASVLLAAGVPALQNFIAEQQLIGAGNAFFHGASLTRAEALRHGRRADMVPADGRDWKNGWRIAVGKREVMTQAALPPGIAVAYTRGGEAVAFQASGQPGTRGSWYFSAAGMTRVVIINFLGRVRVCNPARDRSCQAD</sequence>
<keyword evidence="5" id="KW-0997">Cell inner membrane</keyword>
<keyword evidence="7 11" id="KW-1133">Transmembrane helix</keyword>
<keyword evidence="4" id="KW-0488">Methylation</keyword>
<dbReference type="Proteomes" id="UP001617427">
    <property type="component" value="Unassembled WGS sequence"/>
</dbReference>
<protein>
    <recommendedName>
        <fullName evidence="2">Type II secretion system protein H</fullName>
    </recommendedName>
    <alternativeName>
        <fullName evidence="10">General secretion pathway protein H</fullName>
    </alternativeName>
</protein>
<dbReference type="Pfam" id="PF07963">
    <property type="entry name" value="N_methyl"/>
    <property type="match status" value="1"/>
</dbReference>
<evidence type="ECO:0000313" key="14">
    <source>
        <dbReference type="Proteomes" id="UP001617427"/>
    </source>
</evidence>
<evidence type="ECO:0000259" key="12">
    <source>
        <dbReference type="Pfam" id="PF12019"/>
    </source>
</evidence>
<comment type="caution">
    <text evidence="13">The sequence shown here is derived from an EMBL/GenBank/DDBJ whole genome shotgun (WGS) entry which is preliminary data.</text>
</comment>
<dbReference type="Gene3D" id="3.55.40.10">
    <property type="entry name" value="minor pseudopilin epsh domain"/>
    <property type="match status" value="1"/>
</dbReference>
<evidence type="ECO:0000256" key="2">
    <source>
        <dbReference type="ARBA" id="ARBA00021549"/>
    </source>
</evidence>
<dbReference type="InterPro" id="IPR045584">
    <property type="entry name" value="Pilin-like"/>
</dbReference>
<evidence type="ECO:0000256" key="6">
    <source>
        <dbReference type="ARBA" id="ARBA00022692"/>
    </source>
</evidence>
<keyword evidence="3" id="KW-1003">Cell membrane</keyword>
<comment type="subcellular location">
    <subcellularLocation>
        <location evidence="1">Cell inner membrane</location>
        <topology evidence="1">Single-pass membrane protein</topology>
    </subcellularLocation>
</comment>
<evidence type="ECO:0000313" key="13">
    <source>
        <dbReference type="EMBL" id="MFJ3046850.1"/>
    </source>
</evidence>
<keyword evidence="8 11" id="KW-0472">Membrane</keyword>
<dbReference type="SUPFAM" id="SSF54523">
    <property type="entry name" value="Pili subunits"/>
    <property type="match status" value="1"/>
</dbReference>
<evidence type="ECO:0000256" key="10">
    <source>
        <dbReference type="ARBA" id="ARBA00030775"/>
    </source>
</evidence>
<feature type="transmembrane region" description="Helical" evidence="11">
    <location>
        <begin position="20"/>
        <end position="43"/>
    </location>
</feature>
<comment type="similarity">
    <text evidence="9">Belongs to the GSP H family.</text>
</comment>
<dbReference type="RefSeq" id="WP_402701161.1">
    <property type="nucleotide sequence ID" value="NZ_JBIUZV010000007.1"/>
</dbReference>
<feature type="domain" description="General secretion pathway GspH" evidence="12">
    <location>
        <begin position="56"/>
        <end position="152"/>
    </location>
</feature>
<evidence type="ECO:0000256" key="7">
    <source>
        <dbReference type="ARBA" id="ARBA00022989"/>
    </source>
</evidence>
<evidence type="ECO:0000256" key="5">
    <source>
        <dbReference type="ARBA" id="ARBA00022519"/>
    </source>
</evidence>